<dbReference type="GO" id="GO:0009279">
    <property type="term" value="C:cell outer membrane"/>
    <property type="evidence" value="ECO:0007669"/>
    <property type="project" value="UniProtKB-SubCell"/>
</dbReference>
<dbReference type="EMBL" id="JADIMQ010000033">
    <property type="protein sequence ID" value="MBO8448083.1"/>
    <property type="molecule type" value="Genomic_DNA"/>
</dbReference>
<keyword evidence="2" id="KW-0472">Membrane</keyword>
<comment type="subcellular location">
    <subcellularLocation>
        <location evidence="1">Cell outer membrane</location>
    </subcellularLocation>
</comment>
<protein>
    <recommendedName>
        <fullName evidence="7">TonB-dependent receptor-like beta-barrel domain-containing protein</fullName>
    </recommendedName>
</protein>
<gene>
    <name evidence="5" type="ORF">IAC29_02285</name>
</gene>
<keyword evidence="4" id="KW-0732">Signal</keyword>
<reference evidence="5" key="2">
    <citation type="journal article" date="2021" name="PeerJ">
        <title>Extensive microbial diversity within the chicken gut microbiome revealed by metagenomics and culture.</title>
        <authorList>
            <person name="Gilroy R."/>
            <person name="Ravi A."/>
            <person name="Getino M."/>
            <person name="Pursley I."/>
            <person name="Horton D.L."/>
            <person name="Alikhan N.F."/>
            <person name="Baker D."/>
            <person name="Gharbi K."/>
            <person name="Hall N."/>
            <person name="Watson M."/>
            <person name="Adriaenssens E.M."/>
            <person name="Foster-Nyarko E."/>
            <person name="Jarju S."/>
            <person name="Secka A."/>
            <person name="Antonio M."/>
            <person name="Oren A."/>
            <person name="Chaudhuri R.R."/>
            <person name="La Ragione R."/>
            <person name="Hildebrand F."/>
            <person name="Pallen M.J."/>
        </authorList>
    </citation>
    <scope>NUCLEOTIDE SEQUENCE</scope>
    <source>
        <strain evidence="5">20514</strain>
    </source>
</reference>
<dbReference type="Gene3D" id="2.40.170.20">
    <property type="entry name" value="TonB-dependent receptor, beta-barrel domain"/>
    <property type="match status" value="1"/>
</dbReference>
<comment type="caution">
    <text evidence="5">The sequence shown here is derived from an EMBL/GenBank/DDBJ whole genome shotgun (WGS) entry which is preliminary data.</text>
</comment>
<sequence length="589" mass="65531">MKNTAKYLIPALLFLPAVAFSQDLNPTVEVSRQYRGALMDVDKPSLEMALPDSVQRFNLEFDYSVFDNPFRGAYEFRPFLMDMDLAPGDSGERTLYLRAGAGYTLHPTLDFVWSPLKGDRFRLSLYAKHRSYVGKYRSLAPDMSAPVASVSPDGGRFSGYDLLSEAGVDGSYDWNKGLFRFQAGYYGTALKDTLVKRAYDGVDLKLGVSSKERIESHFVYDVEARYRYAEDKASYQMLPSAGRLCLTEHDFSLDASLGGMFKSGHSIMLDAGVDFASYGGLYASDAGNISFTPRYVFSNSRWDVNLGVKLAFLLRNNREGLLHPMNTARGQVVYPDIRIDFTVIRKYLDLYLTAGGGPDINAYSSLLERNRHVSPLYNVYMDGVPGTGPLLDNTVERVSAALGIEGNIASRLRYDLRAGYRNFANAPFWTGLLLEDSGVSRLSPGLGYTPCQIFFTRLDFSWTSQDVRVGGWMQYLATDLAGRGAQVFSPAPFSGYADIVYNWKGRIFAGVDCAFATERRGNLLTLSGVPSMQARIPGYADLGVTLEYAFTRKFSFWLRGGNLLDMTVQRTPLYAESGIYFTAGICLNL</sequence>
<evidence type="ECO:0000256" key="2">
    <source>
        <dbReference type="ARBA" id="ARBA00023136"/>
    </source>
</evidence>
<dbReference type="AlphaFoldDB" id="A0A9D9HFD0"/>
<evidence type="ECO:0000313" key="6">
    <source>
        <dbReference type="Proteomes" id="UP000810252"/>
    </source>
</evidence>
<organism evidence="5 6">
    <name type="scientific">Candidatus Cryptobacteroides merdigallinarum</name>
    <dbReference type="NCBI Taxonomy" id="2840770"/>
    <lineage>
        <taxon>Bacteria</taxon>
        <taxon>Pseudomonadati</taxon>
        <taxon>Bacteroidota</taxon>
        <taxon>Bacteroidia</taxon>
        <taxon>Bacteroidales</taxon>
        <taxon>Candidatus Cryptobacteroides</taxon>
    </lineage>
</organism>
<evidence type="ECO:0000313" key="5">
    <source>
        <dbReference type="EMBL" id="MBO8448083.1"/>
    </source>
</evidence>
<reference evidence="5" key="1">
    <citation type="submission" date="2020-10" db="EMBL/GenBank/DDBJ databases">
        <authorList>
            <person name="Gilroy R."/>
        </authorList>
    </citation>
    <scope>NUCLEOTIDE SEQUENCE</scope>
    <source>
        <strain evidence="5">20514</strain>
    </source>
</reference>
<dbReference type="Proteomes" id="UP000810252">
    <property type="component" value="Unassembled WGS sequence"/>
</dbReference>
<evidence type="ECO:0000256" key="3">
    <source>
        <dbReference type="ARBA" id="ARBA00023237"/>
    </source>
</evidence>
<evidence type="ECO:0008006" key="7">
    <source>
        <dbReference type="Google" id="ProtNLM"/>
    </source>
</evidence>
<name>A0A9D9HFD0_9BACT</name>
<dbReference type="InterPro" id="IPR036942">
    <property type="entry name" value="Beta-barrel_TonB_sf"/>
</dbReference>
<dbReference type="SUPFAM" id="SSF56935">
    <property type="entry name" value="Porins"/>
    <property type="match status" value="1"/>
</dbReference>
<keyword evidence="3" id="KW-0998">Cell outer membrane</keyword>
<evidence type="ECO:0000256" key="4">
    <source>
        <dbReference type="SAM" id="SignalP"/>
    </source>
</evidence>
<feature type="signal peptide" evidence="4">
    <location>
        <begin position="1"/>
        <end position="21"/>
    </location>
</feature>
<proteinExistence type="predicted"/>
<evidence type="ECO:0000256" key="1">
    <source>
        <dbReference type="ARBA" id="ARBA00004442"/>
    </source>
</evidence>
<feature type="chain" id="PRO_5039022367" description="TonB-dependent receptor-like beta-barrel domain-containing protein" evidence="4">
    <location>
        <begin position="22"/>
        <end position="589"/>
    </location>
</feature>
<accession>A0A9D9HFD0</accession>